<dbReference type="CDD" id="cd05325">
    <property type="entry name" value="carb_red_sniffer_like_SDR_c"/>
    <property type="match status" value="1"/>
</dbReference>
<dbReference type="OMA" id="FKHAGYG"/>
<dbReference type="PRINTS" id="PR00081">
    <property type="entry name" value="GDHRDH"/>
</dbReference>
<dbReference type="OrthoDB" id="9876299at2759"/>
<dbReference type="eggNOG" id="KOG1611">
    <property type="taxonomic scope" value="Eukaryota"/>
</dbReference>
<dbReference type="InterPro" id="IPR002347">
    <property type="entry name" value="SDR_fam"/>
</dbReference>
<accession>J0LF37</accession>
<dbReference type="KEGG" id="adl:AURDEDRAFT_140280"/>
<dbReference type="PRINTS" id="PR00080">
    <property type="entry name" value="SDRFAMILY"/>
</dbReference>
<organism evidence="2 3">
    <name type="scientific">Auricularia subglabra (strain TFB-10046 / SS5)</name>
    <name type="common">White-rot fungus</name>
    <name type="synonym">Auricularia delicata (strain TFB10046)</name>
    <dbReference type="NCBI Taxonomy" id="717982"/>
    <lineage>
        <taxon>Eukaryota</taxon>
        <taxon>Fungi</taxon>
        <taxon>Dikarya</taxon>
        <taxon>Basidiomycota</taxon>
        <taxon>Agaricomycotina</taxon>
        <taxon>Agaricomycetes</taxon>
        <taxon>Auriculariales</taxon>
        <taxon>Auriculariaceae</taxon>
        <taxon>Auricularia</taxon>
    </lineage>
</organism>
<dbReference type="Proteomes" id="UP000006514">
    <property type="component" value="Unassembled WGS sequence"/>
</dbReference>
<evidence type="ECO:0000313" key="2">
    <source>
        <dbReference type="EMBL" id="EJD35629.1"/>
    </source>
</evidence>
<gene>
    <name evidence="2" type="ORF">AURDEDRAFT_140280</name>
</gene>
<comment type="similarity">
    <text evidence="1">Belongs to the short-chain dehydrogenases/reductases (SDR) family.</text>
</comment>
<dbReference type="Gene3D" id="3.40.50.720">
    <property type="entry name" value="NAD(P)-binding Rossmann-like Domain"/>
    <property type="match status" value="1"/>
</dbReference>
<dbReference type="AlphaFoldDB" id="J0LF37"/>
<dbReference type="PANTHER" id="PTHR45458:SF1">
    <property type="entry name" value="SHORT CHAIN DEHYDROGENASE"/>
    <property type="match status" value="1"/>
</dbReference>
<dbReference type="InterPro" id="IPR036291">
    <property type="entry name" value="NAD(P)-bd_dom_sf"/>
</dbReference>
<evidence type="ECO:0000256" key="1">
    <source>
        <dbReference type="RuleBase" id="RU000363"/>
    </source>
</evidence>
<evidence type="ECO:0000313" key="3">
    <source>
        <dbReference type="Proteomes" id="UP000006514"/>
    </source>
</evidence>
<dbReference type="EMBL" id="JH687884">
    <property type="protein sequence ID" value="EJD35629.1"/>
    <property type="molecule type" value="Genomic_DNA"/>
</dbReference>
<dbReference type="PANTHER" id="PTHR45458">
    <property type="entry name" value="SHORT-CHAIN DEHYDROGENASE/REDUCTASE SDR"/>
    <property type="match status" value="1"/>
</dbReference>
<dbReference type="InParanoid" id="J0LF37"/>
<keyword evidence="3" id="KW-1185">Reference proteome</keyword>
<sequence length="232" mass="24866">MPVWFVTGTSRGIGLELTKQLAANAANTIISTCRSPSTAVKLSELAAQNNNVHVIALDVLSEESIRSAFVATKGIVGPQGIDYLINNAGNARADSVPDVTPEQLELTFKTHVVGMLLVFRTFLPLVEVGKRKVVVNVTSALGSINCGFGEVYASYSIGKAALNMLTYKMAKQYPDLIIFPFQPGHISTDLGGANAPLTVEFAVAKHIPLFESAALETHAGRFLDYEGKELPF</sequence>
<dbReference type="GO" id="GO:0016616">
    <property type="term" value="F:oxidoreductase activity, acting on the CH-OH group of donors, NAD or NADP as acceptor"/>
    <property type="evidence" value="ECO:0007669"/>
    <property type="project" value="TreeGrafter"/>
</dbReference>
<protein>
    <submittedName>
        <fullName evidence="2">NAD(P)-binding protein</fullName>
    </submittedName>
</protein>
<dbReference type="InterPro" id="IPR052184">
    <property type="entry name" value="SDR_enzymes"/>
</dbReference>
<proteinExistence type="inferred from homology"/>
<dbReference type="SUPFAM" id="SSF51735">
    <property type="entry name" value="NAD(P)-binding Rossmann-fold domains"/>
    <property type="match status" value="1"/>
</dbReference>
<name>J0LF37_AURST</name>
<dbReference type="Pfam" id="PF00106">
    <property type="entry name" value="adh_short"/>
    <property type="match status" value="1"/>
</dbReference>
<reference evidence="3" key="1">
    <citation type="journal article" date="2012" name="Science">
        <title>The Paleozoic origin of enzymatic lignin decomposition reconstructed from 31 fungal genomes.</title>
        <authorList>
            <person name="Floudas D."/>
            <person name="Binder M."/>
            <person name="Riley R."/>
            <person name="Barry K."/>
            <person name="Blanchette R.A."/>
            <person name="Henrissat B."/>
            <person name="Martinez A.T."/>
            <person name="Otillar R."/>
            <person name="Spatafora J.W."/>
            <person name="Yadav J.S."/>
            <person name="Aerts A."/>
            <person name="Benoit I."/>
            <person name="Boyd A."/>
            <person name="Carlson A."/>
            <person name="Copeland A."/>
            <person name="Coutinho P.M."/>
            <person name="de Vries R.P."/>
            <person name="Ferreira P."/>
            <person name="Findley K."/>
            <person name="Foster B."/>
            <person name="Gaskell J."/>
            <person name="Glotzer D."/>
            <person name="Gorecki P."/>
            <person name="Heitman J."/>
            <person name="Hesse C."/>
            <person name="Hori C."/>
            <person name="Igarashi K."/>
            <person name="Jurgens J.A."/>
            <person name="Kallen N."/>
            <person name="Kersten P."/>
            <person name="Kohler A."/>
            <person name="Kuees U."/>
            <person name="Kumar T.K.A."/>
            <person name="Kuo A."/>
            <person name="LaButti K."/>
            <person name="Larrondo L.F."/>
            <person name="Lindquist E."/>
            <person name="Ling A."/>
            <person name="Lombard V."/>
            <person name="Lucas S."/>
            <person name="Lundell T."/>
            <person name="Martin R."/>
            <person name="McLaughlin D.J."/>
            <person name="Morgenstern I."/>
            <person name="Morin E."/>
            <person name="Murat C."/>
            <person name="Nagy L.G."/>
            <person name="Nolan M."/>
            <person name="Ohm R.A."/>
            <person name="Patyshakuliyeva A."/>
            <person name="Rokas A."/>
            <person name="Ruiz-Duenas F.J."/>
            <person name="Sabat G."/>
            <person name="Salamov A."/>
            <person name="Samejima M."/>
            <person name="Schmutz J."/>
            <person name="Slot J.C."/>
            <person name="St John F."/>
            <person name="Stenlid J."/>
            <person name="Sun H."/>
            <person name="Sun S."/>
            <person name="Syed K."/>
            <person name="Tsang A."/>
            <person name="Wiebenga A."/>
            <person name="Young D."/>
            <person name="Pisabarro A."/>
            <person name="Eastwood D.C."/>
            <person name="Martin F."/>
            <person name="Cullen D."/>
            <person name="Grigoriev I.V."/>
            <person name="Hibbett D.S."/>
        </authorList>
    </citation>
    <scope>NUCLEOTIDE SEQUENCE [LARGE SCALE GENOMIC DNA]</scope>
    <source>
        <strain evidence="3">TFB10046</strain>
    </source>
</reference>